<dbReference type="PROSITE" id="PS01315">
    <property type="entry name" value="CDS"/>
    <property type="match status" value="1"/>
</dbReference>
<reference evidence="19 20" key="1">
    <citation type="submission" date="2019-03" db="EMBL/GenBank/DDBJ databases">
        <title>Porphyromonas levii Isolated from the Uterus of Dairy Cows.</title>
        <authorList>
            <person name="Francis A.M."/>
        </authorList>
    </citation>
    <scope>NUCLEOTIDE SEQUENCE [LARGE SCALE GENOMIC DNA]</scope>
    <source>
        <strain evidence="19 20">AF5678</strain>
    </source>
</reference>
<keyword evidence="17" id="KW-1208">Phospholipid metabolism</keyword>
<comment type="pathway">
    <text evidence="3 18">Phospholipid metabolism; CDP-diacylglycerol biosynthesis; CDP-diacylglycerol from sn-glycerol 3-phosphate: step 3/3.</text>
</comment>
<evidence type="ECO:0000256" key="18">
    <source>
        <dbReference type="RuleBase" id="RU003938"/>
    </source>
</evidence>
<accession>A0A4Y8WTN0</accession>
<keyword evidence="11 18" id="KW-0812">Transmembrane</keyword>
<dbReference type="Proteomes" id="UP000297225">
    <property type="component" value="Unassembled WGS sequence"/>
</dbReference>
<keyword evidence="10 18" id="KW-0808">Transferase</keyword>
<dbReference type="GO" id="GO:0004605">
    <property type="term" value="F:phosphatidate cytidylyltransferase activity"/>
    <property type="evidence" value="ECO:0007669"/>
    <property type="project" value="UniProtKB-EC"/>
</dbReference>
<evidence type="ECO:0000256" key="7">
    <source>
        <dbReference type="ARBA" id="ARBA00019373"/>
    </source>
</evidence>
<evidence type="ECO:0000313" key="20">
    <source>
        <dbReference type="Proteomes" id="UP000297225"/>
    </source>
</evidence>
<evidence type="ECO:0000256" key="13">
    <source>
        <dbReference type="ARBA" id="ARBA00022989"/>
    </source>
</evidence>
<evidence type="ECO:0000256" key="14">
    <source>
        <dbReference type="ARBA" id="ARBA00023098"/>
    </source>
</evidence>
<evidence type="ECO:0000256" key="3">
    <source>
        <dbReference type="ARBA" id="ARBA00005119"/>
    </source>
</evidence>
<dbReference type="GO" id="GO:0016024">
    <property type="term" value="P:CDP-diacylglycerol biosynthetic process"/>
    <property type="evidence" value="ECO:0007669"/>
    <property type="project" value="UniProtKB-UniPathway"/>
</dbReference>
<comment type="similarity">
    <text evidence="5 18">Belongs to the CDS family.</text>
</comment>
<evidence type="ECO:0000256" key="12">
    <source>
        <dbReference type="ARBA" id="ARBA00022695"/>
    </source>
</evidence>
<comment type="catalytic activity">
    <reaction evidence="1 18">
        <text>a 1,2-diacyl-sn-glycero-3-phosphate + CTP + H(+) = a CDP-1,2-diacyl-sn-glycerol + diphosphate</text>
        <dbReference type="Rhea" id="RHEA:16229"/>
        <dbReference type="ChEBI" id="CHEBI:15378"/>
        <dbReference type="ChEBI" id="CHEBI:33019"/>
        <dbReference type="ChEBI" id="CHEBI:37563"/>
        <dbReference type="ChEBI" id="CHEBI:58332"/>
        <dbReference type="ChEBI" id="CHEBI:58608"/>
        <dbReference type="EC" id="2.7.7.41"/>
    </reaction>
</comment>
<evidence type="ECO:0000313" key="19">
    <source>
        <dbReference type="EMBL" id="TFH97503.1"/>
    </source>
</evidence>
<comment type="pathway">
    <text evidence="4">Lipid metabolism.</text>
</comment>
<keyword evidence="16" id="KW-0594">Phospholipid biosynthesis</keyword>
<dbReference type="PANTHER" id="PTHR46382">
    <property type="entry name" value="PHOSPHATIDATE CYTIDYLYLTRANSFERASE"/>
    <property type="match status" value="1"/>
</dbReference>
<comment type="caution">
    <text evidence="19">The sequence shown here is derived from an EMBL/GenBank/DDBJ whole genome shotgun (WGS) entry which is preliminary data.</text>
</comment>
<dbReference type="AlphaFoldDB" id="A0A4Y8WTN0"/>
<dbReference type="PANTHER" id="PTHR46382:SF1">
    <property type="entry name" value="PHOSPHATIDATE CYTIDYLYLTRANSFERASE"/>
    <property type="match status" value="1"/>
</dbReference>
<sequence>MGKLKSLATRSITGAVYVGVILGSLFWGKVEVLAWILALFAMLGVYEYQTMMKSNQYALFLKIWHSLMAGLPIYIAYEWRCGGEVYMAALPLVVYYLFYLIGEIYRIKRQPGVELGHAFFSHFYVTVPMIFLLLAATEEHFRWGTLILLPIFITIWLNDTGAYLVGSLIGKHKMIQRVSPNKTWEGTIGGAVVALIGTTAFVHLLGVGRFGLELVGFVLIVVFFSTFGDLFESFLKRSCGVKDSGKILPGHGGILDRIDSLLFVAVPAYFYLSFLRM</sequence>
<dbReference type="STRING" id="1122973.GCA_000379925_01036"/>
<evidence type="ECO:0000256" key="9">
    <source>
        <dbReference type="ARBA" id="ARBA00022516"/>
    </source>
</evidence>
<comment type="subcellular location">
    <subcellularLocation>
        <location evidence="2">Cell membrane</location>
        <topology evidence="2">Multi-pass membrane protein</topology>
    </subcellularLocation>
</comment>
<dbReference type="OrthoDB" id="9799199at2"/>
<keyword evidence="13" id="KW-1133">Transmembrane helix</keyword>
<name>A0A4Y8WTN0_9PORP</name>
<evidence type="ECO:0000256" key="11">
    <source>
        <dbReference type="ARBA" id="ARBA00022692"/>
    </source>
</evidence>
<keyword evidence="12 18" id="KW-0548">Nucleotidyltransferase</keyword>
<evidence type="ECO:0000256" key="10">
    <source>
        <dbReference type="ARBA" id="ARBA00022679"/>
    </source>
</evidence>
<evidence type="ECO:0000256" key="8">
    <source>
        <dbReference type="ARBA" id="ARBA00022475"/>
    </source>
</evidence>
<organism evidence="19 20">
    <name type="scientific">Porphyromonas levii</name>
    <dbReference type="NCBI Taxonomy" id="28114"/>
    <lineage>
        <taxon>Bacteria</taxon>
        <taxon>Pseudomonadati</taxon>
        <taxon>Bacteroidota</taxon>
        <taxon>Bacteroidia</taxon>
        <taxon>Bacteroidales</taxon>
        <taxon>Porphyromonadaceae</taxon>
        <taxon>Porphyromonas</taxon>
    </lineage>
</organism>
<dbReference type="GeneID" id="66796827"/>
<dbReference type="EC" id="2.7.7.41" evidence="6 18"/>
<dbReference type="UniPathway" id="UPA00557">
    <property type="reaction ID" value="UER00614"/>
</dbReference>
<proteinExistence type="inferred from homology"/>
<keyword evidence="14" id="KW-0443">Lipid metabolism</keyword>
<dbReference type="Pfam" id="PF01148">
    <property type="entry name" value="CTP_transf_1"/>
    <property type="match status" value="1"/>
</dbReference>
<keyword evidence="20" id="KW-1185">Reference proteome</keyword>
<keyword evidence="8" id="KW-1003">Cell membrane</keyword>
<evidence type="ECO:0000256" key="15">
    <source>
        <dbReference type="ARBA" id="ARBA00023136"/>
    </source>
</evidence>
<evidence type="ECO:0000256" key="16">
    <source>
        <dbReference type="ARBA" id="ARBA00023209"/>
    </source>
</evidence>
<evidence type="ECO:0000256" key="17">
    <source>
        <dbReference type="ARBA" id="ARBA00023264"/>
    </source>
</evidence>
<keyword evidence="9" id="KW-0444">Lipid biosynthesis</keyword>
<evidence type="ECO:0000256" key="4">
    <source>
        <dbReference type="ARBA" id="ARBA00005189"/>
    </source>
</evidence>
<evidence type="ECO:0000256" key="5">
    <source>
        <dbReference type="ARBA" id="ARBA00010185"/>
    </source>
</evidence>
<gene>
    <name evidence="19" type="ORF">E4P47_00035</name>
</gene>
<dbReference type="EMBL" id="SPNC01000001">
    <property type="protein sequence ID" value="TFH97503.1"/>
    <property type="molecule type" value="Genomic_DNA"/>
</dbReference>
<protein>
    <recommendedName>
        <fullName evidence="7 18">Phosphatidate cytidylyltransferase</fullName>
        <ecNumber evidence="6 18">2.7.7.41</ecNumber>
    </recommendedName>
</protein>
<dbReference type="GO" id="GO:0005886">
    <property type="term" value="C:plasma membrane"/>
    <property type="evidence" value="ECO:0007669"/>
    <property type="project" value="UniProtKB-SubCell"/>
</dbReference>
<dbReference type="RefSeq" id="WP_018358282.1">
    <property type="nucleotide sequence ID" value="NZ_CP197400.1"/>
</dbReference>
<dbReference type="InterPro" id="IPR000374">
    <property type="entry name" value="PC_trans"/>
</dbReference>
<evidence type="ECO:0000256" key="1">
    <source>
        <dbReference type="ARBA" id="ARBA00001698"/>
    </source>
</evidence>
<evidence type="ECO:0000256" key="6">
    <source>
        <dbReference type="ARBA" id="ARBA00012487"/>
    </source>
</evidence>
<keyword evidence="15" id="KW-0472">Membrane</keyword>
<evidence type="ECO:0000256" key="2">
    <source>
        <dbReference type="ARBA" id="ARBA00004651"/>
    </source>
</evidence>